<evidence type="ECO:0000259" key="10">
    <source>
        <dbReference type="Pfam" id="PF00155"/>
    </source>
</evidence>
<evidence type="ECO:0000256" key="5">
    <source>
        <dbReference type="ARBA" id="ARBA00022573"/>
    </source>
</evidence>
<dbReference type="InterPro" id="IPR004838">
    <property type="entry name" value="NHTrfase_class1_PyrdxlP-BS"/>
</dbReference>
<keyword evidence="6" id="KW-0663">Pyridoxal phosphate</keyword>
<dbReference type="Pfam" id="PF00155">
    <property type="entry name" value="Aminotran_1_2"/>
    <property type="match status" value="1"/>
</dbReference>
<dbReference type="EC" id="4.1.1.81" evidence="4"/>
<reference evidence="12" key="1">
    <citation type="submission" date="2017-08" db="EMBL/GenBank/DDBJ databases">
        <title>A dynamic microbial community with high functional redundancy inhabits the cold, oxic subseafloor aquifer.</title>
        <authorList>
            <person name="Tully B.J."/>
            <person name="Wheat C.G."/>
            <person name="Glazer B.T."/>
            <person name="Huber J.A."/>
        </authorList>
    </citation>
    <scope>NUCLEOTIDE SEQUENCE [LARGE SCALE GENOMIC DNA]</scope>
</reference>
<dbReference type="Gene3D" id="3.40.640.10">
    <property type="entry name" value="Type I PLP-dependent aspartate aminotransferase-like (Major domain)"/>
    <property type="match status" value="1"/>
</dbReference>
<comment type="catalytic activity">
    <reaction evidence="9">
        <text>O-phospho-L-threonine + H(+) = (R)-1-aminopropan-2-yl phosphate + CO2</text>
        <dbReference type="Rhea" id="RHEA:11492"/>
        <dbReference type="ChEBI" id="CHEBI:15378"/>
        <dbReference type="ChEBI" id="CHEBI:16526"/>
        <dbReference type="ChEBI" id="CHEBI:58563"/>
        <dbReference type="ChEBI" id="CHEBI:58675"/>
        <dbReference type="EC" id="4.1.1.81"/>
    </reaction>
</comment>
<dbReference type="CDD" id="cd00609">
    <property type="entry name" value="AAT_like"/>
    <property type="match status" value="1"/>
</dbReference>
<dbReference type="InterPro" id="IPR005860">
    <property type="entry name" value="CobD"/>
</dbReference>
<organism evidence="11 12">
    <name type="scientific">SAR324 cluster bacterium</name>
    <dbReference type="NCBI Taxonomy" id="2024889"/>
    <lineage>
        <taxon>Bacteria</taxon>
        <taxon>Deltaproteobacteria</taxon>
        <taxon>SAR324 cluster</taxon>
    </lineage>
</organism>
<evidence type="ECO:0000256" key="4">
    <source>
        <dbReference type="ARBA" id="ARBA00012285"/>
    </source>
</evidence>
<dbReference type="Gene3D" id="3.90.1150.10">
    <property type="entry name" value="Aspartate Aminotransferase, domain 1"/>
    <property type="match status" value="1"/>
</dbReference>
<evidence type="ECO:0000256" key="8">
    <source>
        <dbReference type="ARBA" id="ARBA00029996"/>
    </source>
</evidence>
<dbReference type="Proteomes" id="UP000218113">
    <property type="component" value="Unassembled WGS sequence"/>
</dbReference>
<dbReference type="PANTHER" id="PTHR42885:SF1">
    <property type="entry name" value="THREONINE-PHOSPHATE DECARBOXYLASE"/>
    <property type="match status" value="1"/>
</dbReference>
<dbReference type="NCBIfam" id="TIGR01140">
    <property type="entry name" value="L_thr_O3P_dcar"/>
    <property type="match status" value="1"/>
</dbReference>
<dbReference type="PANTHER" id="PTHR42885">
    <property type="entry name" value="HISTIDINOL-PHOSPHATE AMINOTRANSFERASE-RELATED"/>
    <property type="match status" value="1"/>
</dbReference>
<keyword evidence="5" id="KW-0169">Cobalamin biosynthesis</keyword>
<comment type="function">
    <text evidence="2">Decarboxylates L-threonine-O-3-phosphate to yield (R)-1-amino-2-propanol O-2-phosphate, the precursor for the linkage between the nucleotide loop and the corrin ring in cobalamin.</text>
</comment>
<evidence type="ECO:0000256" key="7">
    <source>
        <dbReference type="ARBA" id="ARBA00023239"/>
    </source>
</evidence>
<dbReference type="GO" id="GO:0030170">
    <property type="term" value="F:pyridoxal phosphate binding"/>
    <property type="evidence" value="ECO:0007669"/>
    <property type="project" value="InterPro"/>
</dbReference>
<dbReference type="GO" id="GO:0009236">
    <property type="term" value="P:cobalamin biosynthetic process"/>
    <property type="evidence" value="ECO:0007669"/>
    <property type="project" value="UniProtKB-UniPathway"/>
</dbReference>
<evidence type="ECO:0000256" key="6">
    <source>
        <dbReference type="ARBA" id="ARBA00022898"/>
    </source>
</evidence>
<dbReference type="AlphaFoldDB" id="A0A2A4T6R8"/>
<dbReference type="UniPathway" id="UPA00148"/>
<comment type="caution">
    <text evidence="11">The sequence shown here is derived from an EMBL/GenBank/DDBJ whole genome shotgun (WGS) entry which is preliminary data.</text>
</comment>
<evidence type="ECO:0000256" key="3">
    <source>
        <dbReference type="ARBA" id="ARBA00004953"/>
    </source>
</evidence>
<dbReference type="SUPFAM" id="SSF53383">
    <property type="entry name" value="PLP-dependent transferases"/>
    <property type="match status" value="1"/>
</dbReference>
<dbReference type="InterPro" id="IPR004839">
    <property type="entry name" value="Aminotransferase_I/II_large"/>
</dbReference>
<protein>
    <recommendedName>
        <fullName evidence="4">threonine-phosphate decarboxylase</fullName>
        <ecNumber evidence="4">4.1.1.81</ecNumber>
    </recommendedName>
    <alternativeName>
        <fullName evidence="8">L-threonine-O-3-phosphate decarboxylase</fullName>
    </alternativeName>
</protein>
<proteinExistence type="predicted"/>
<evidence type="ECO:0000256" key="9">
    <source>
        <dbReference type="ARBA" id="ARBA00048531"/>
    </source>
</evidence>
<accession>A0A2A4T6R8</accession>
<dbReference type="GO" id="GO:0048472">
    <property type="term" value="F:threonine-phosphate decarboxylase activity"/>
    <property type="evidence" value="ECO:0007669"/>
    <property type="project" value="UniProtKB-EC"/>
</dbReference>
<dbReference type="EMBL" id="NVSR01000021">
    <property type="protein sequence ID" value="PCI29021.1"/>
    <property type="molecule type" value="Genomic_DNA"/>
</dbReference>
<feature type="domain" description="Aminotransferase class I/classII large" evidence="10">
    <location>
        <begin position="23"/>
        <end position="350"/>
    </location>
</feature>
<evidence type="ECO:0000313" key="12">
    <source>
        <dbReference type="Proteomes" id="UP000218113"/>
    </source>
</evidence>
<sequence>MKHIHGGVPTLDFQRLGITPREVIDFSVNISPLGVPEPLLRIWNELSAEIGQYPTIEGQGLLTLYEEHFQLDPRYILPGNGSIECIYLVPRVLGFKKVGIITPSFFDYERASRVAGASIVHLPLQVENAFAAPDLEEVERVLGSVDALILGNPNNPTGTFYDPQWILDLADRFPQKWLLIDEAFIHFLENHEEKTLARQDRIRPNILVFQSLTKFYALPGLRLGCVIGAEETIQRLREQKEPWSINRVAEKAALQLAHCEDYEAKLRKMISQERKRIQDQCRNNPGIHLYPSTANFFLAQWKGTENLDDLLADLLSQGLYVRDCRNFKGLEANFFRFAIRTPDENTKLLHIFNQSRLSVSD</sequence>
<comment type="pathway">
    <text evidence="3">Cofactor biosynthesis; adenosylcobalamin biosynthesis.</text>
</comment>
<dbReference type="InterPro" id="IPR015424">
    <property type="entry name" value="PyrdxlP-dep_Trfase"/>
</dbReference>
<evidence type="ECO:0000313" key="11">
    <source>
        <dbReference type="EMBL" id="PCI29021.1"/>
    </source>
</evidence>
<keyword evidence="7" id="KW-0456">Lyase</keyword>
<dbReference type="PROSITE" id="PS00105">
    <property type="entry name" value="AA_TRANSFER_CLASS_1"/>
    <property type="match status" value="1"/>
</dbReference>
<evidence type="ECO:0000256" key="1">
    <source>
        <dbReference type="ARBA" id="ARBA00001933"/>
    </source>
</evidence>
<comment type="cofactor">
    <cofactor evidence="1">
        <name>pyridoxal 5'-phosphate</name>
        <dbReference type="ChEBI" id="CHEBI:597326"/>
    </cofactor>
</comment>
<name>A0A2A4T6R8_9DELT</name>
<dbReference type="InterPro" id="IPR015421">
    <property type="entry name" value="PyrdxlP-dep_Trfase_major"/>
</dbReference>
<evidence type="ECO:0000256" key="2">
    <source>
        <dbReference type="ARBA" id="ARBA00003444"/>
    </source>
</evidence>
<dbReference type="InterPro" id="IPR015422">
    <property type="entry name" value="PyrdxlP-dep_Trfase_small"/>
</dbReference>
<gene>
    <name evidence="11" type="ORF">COB67_04975</name>
</gene>